<keyword evidence="1" id="KW-1133">Transmembrane helix</keyword>
<feature type="transmembrane region" description="Helical" evidence="1">
    <location>
        <begin position="45"/>
        <end position="66"/>
    </location>
</feature>
<reference evidence="2 3" key="1">
    <citation type="submission" date="2012-11" db="EMBL/GenBank/DDBJ databases">
        <title>The complete genome sequence of Corynebacterium maris Coryn-1 (=DSM 45190).</title>
        <authorList>
            <person name="Schaffert L."/>
            <person name="Albersmeier A."/>
            <person name="Kalinowski J."/>
            <person name="Ruckert C."/>
        </authorList>
    </citation>
    <scope>NUCLEOTIDE SEQUENCE [LARGE SCALE GENOMIC DNA]</scope>
    <source>
        <strain evidence="3">Coryn-1</strain>
    </source>
</reference>
<proteinExistence type="predicted"/>
<dbReference type="KEGG" id="cmd:B841_04900"/>
<protein>
    <submittedName>
        <fullName evidence="2">Uncharacterized protein</fullName>
    </submittedName>
</protein>
<gene>
    <name evidence="2" type="ORF">B841_04900</name>
</gene>
<sequence>MVAIAVFALYLGGARDYLLLLVGDTEYMQAQFGTEGVAYFTDYPLLLRLVWTLNILGGLTAPLLLLARSRWAVPAAVISAAAQIVVLAVTFAFFDRWAALGAAIAWFDIGIGLVTALFAWYCWTMHRRGVLT</sequence>
<evidence type="ECO:0000313" key="3">
    <source>
        <dbReference type="Proteomes" id="UP000015388"/>
    </source>
</evidence>
<keyword evidence="1" id="KW-0812">Transmembrane</keyword>
<name>S5T1L7_9CORY</name>
<organism evidence="2 3">
    <name type="scientific">Corynebacterium maris DSM 45190</name>
    <dbReference type="NCBI Taxonomy" id="1224163"/>
    <lineage>
        <taxon>Bacteria</taxon>
        <taxon>Bacillati</taxon>
        <taxon>Actinomycetota</taxon>
        <taxon>Actinomycetes</taxon>
        <taxon>Mycobacteriales</taxon>
        <taxon>Corynebacteriaceae</taxon>
        <taxon>Corynebacterium</taxon>
    </lineage>
</organism>
<accession>S5T1L7</accession>
<evidence type="ECO:0000256" key="1">
    <source>
        <dbReference type="SAM" id="Phobius"/>
    </source>
</evidence>
<dbReference type="eggNOG" id="ENOG5032TXK">
    <property type="taxonomic scope" value="Bacteria"/>
</dbReference>
<dbReference type="EMBL" id="CP003924">
    <property type="protein sequence ID" value="AGS34455.1"/>
    <property type="molecule type" value="Genomic_DNA"/>
</dbReference>
<keyword evidence="1" id="KW-0472">Membrane</keyword>
<keyword evidence="3" id="KW-1185">Reference proteome</keyword>
<feature type="transmembrane region" description="Helical" evidence="1">
    <location>
        <begin position="100"/>
        <end position="123"/>
    </location>
</feature>
<feature type="transmembrane region" description="Helical" evidence="1">
    <location>
        <begin position="73"/>
        <end position="94"/>
    </location>
</feature>
<dbReference type="AlphaFoldDB" id="S5T1L7"/>
<dbReference type="HOGENOM" id="CLU_127076_1_1_11"/>
<dbReference type="Proteomes" id="UP000015388">
    <property type="component" value="Chromosome"/>
</dbReference>
<evidence type="ECO:0000313" key="2">
    <source>
        <dbReference type="EMBL" id="AGS34455.1"/>
    </source>
</evidence>